<feature type="compositionally biased region" description="Gly residues" evidence="1">
    <location>
        <begin position="925"/>
        <end position="940"/>
    </location>
</feature>
<proteinExistence type="predicted"/>
<feature type="region of interest" description="Disordered" evidence="1">
    <location>
        <begin position="357"/>
        <end position="415"/>
    </location>
</feature>
<feature type="region of interest" description="Disordered" evidence="1">
    <location>
        <begin position="483"/>
        <end position="550"/>
    </location>
</feature>
<feature type="region of interest" description="Disordered" evidence="1">
    <location>
        <begin position="699"/>
        <end position="770"/>
    </location>
</feature>
<organism evidence="2 3">
    <name type="scientific">Polyrhizophydium stewartii</name>
    <dbReference type="NCBI Taxonomy" id="2732419"/>
    <lineage>
        <taxon>Eukaryota</taxon>
        <taxon>Fungi</taxon>
        <taxon>Fungi incertae sedis</taxon>
        <taxon>Chytridiomycota</taxon>
        <taxon>Chytridiomycota incertae sedis</taxon>
        <taxon>Chytridiomycetes</taxon>
        <taxon>Rhizophydiales</taxon>
        <taxon>Rhizophydiales incertae sedis</taxon>
        <taxon>Polyrhizophydium</taxon>
    </lineage>
</organism>
<feature type="compositionally biased region" description="Low complexity" evidence="1">
    <location>
        <begin position="715"/>
        <end position="730"/>
    </location>
</feature>
<protein>
    <submittedName>
        <fullName evidence="2">Uncharacterized protein</fullName>
    </submittedName>
</protein>
<feature type="region of interest" description="Disordered" evidence="1">
    <location>
        <begin position="905"/>
        <end position="954"/>
    </location>
</feature>
<name>A0ABR4NK11_9FUNG</name>
<evidence type="ECO:0000256" key="1">
    <source>
        <dbReference type="SAM" id="MobiDB-lite"/>
    </source>
</evidence>
<feature type="compositionally biased region" description="Basic residues" evidence="1">
    <location>
        <begin position="751"/>
        <end position="764"/>
    </location>
</feature>
<feature type="region of interest" description="Disordered" evidence="1">
    <location>
        <begin position="1"/>
        <end position="44"/>
    </location>
</feature>
<feature type="region of interest" description="Disordered" evidence="1">
    <location>
        <begin position="848"/>
        <end position="892"/>
    </location>
</feature>
<evidence type="ECO:0000313" key="2">
    <source>
        <dbReference type="EMBL" id="KAL2919869.1"/>
    </source>
</evidence>
<keyword evidence="3" id="KW-1185">Reference proteome</keyword>
<feature type="compositionally biased region" description="Basic and acidic residues" evidence="1">
    <location>
        <begin position="236"/>
        <end position="245"/>
    </location>
</feature>
<feature type="compositionally biased region" description="Low complexity" evidence="1">
    <location>
        <begin position="525"/>
        <end position="545"/>
    </location>
</feature>
<sequence length="994" mass="105904">MSASNRRRIGSIGGISGQPAYSSSAHSASSGHRRQSRLSVTDAGPPALPAALASWSSTGTLASATADRAKQVVMSLKAKSYALATSLSPGVALRAYIELPRAGLKLIAEEPKIDAPTLAQIDAIVSSARSPEASTLDLSEQPTLRSVKKSRSVRGSMSAVQSSFGLDVMAEGSLDEEGRGDQAIPATDALFAEPVSEDESEQQPATLTLAQRIKRAKSKVQSRHRRKTSAQPAAAAHERAAELERQKKADQIVELLESKRAFYRQQQKQAVIEHSERSRKRLAALKTASEKSSSGHKQGQTQTAPRPHQAKVEVPEYPIPSEWKLTRWYQIVSRERHGLPPNPFSSDPAIAAAAHLQADKHGRDVGDSQSSHALVSDMDRGDLGSGDSVIAAAQQQQPDPPQNSPGRRRSKRRDQRLYSFTKSATMTLKQMPTLCALTMNIAMSDIAKEFWGEGIQESLKSNAKVRQRTKALSQMVDMAVRHKNQSTRFTERMSPGDNDGGAARLESQRSFHSGQATTTPPPGQAVSPSPTHPSSAAPHSAGSVHLLQTGVPPAPAVSPLGPIQAPMPLPELSALVNASLAGGFTPLERMLNKAASTTQREPSAADDKALIMALQENGPSVGIDDELLGNIQSMIQKEDKYFGEDGRDEIYESDEHAAIDRLTQSIMRRSRRSSLFQSAAIRKAAGALASRAALNDGRPSFVEENANGDEYDPDLLGASSNTAGSLSSSASDDDRLTASFSSSSRSEGRGMRSRMRRASGHGRHQSAQQIHSQAIEVLRRPLPEETTDTLQEVDTAVPGESLTLSINGAPSLLVPLPAHTGGMIRETDVEDDEREALDSLVAESSTAAFRLDDDGHAGAGDSTAEAAIQDPKAEDAASSSSPSQPTADESPVAEPVVDIVQDLVAEATASSEAPVQEVAPASRSGSGGSAGGHDGSPGGMRGRKSRAPRISNRAPRRLVPLRLDELIQADGLPIRPAFRAPHHFWIQPASQVVE</sequence>
<feature type="compositionally biased region" description="Low complexity" evidence="1">
    <location>
        <begin position="876"/>
        <end position="890"/>
    </location>
</feature>
<evidence type="ECO:0000313" key="3">
    <source>
        <dbReference type="Proteomes" id="UP001527925"/>
    </source>
</evidence>
<comment type="caution">
    <text evidence="2">The sequence shown here is derived from an EMBL/GenBank/DDBJ whole genome shotgun (WGS) entry which is preliminary data.</text>
</comment>
<feature type="compositionally biased region" description="Polar residues" evidence="1">
    <location>
        <begin position="508"/>
        <end position="518"/>
    </location>
</feature>
<feature type="region of interest" description="Disordered" evidence="1">
    <location>
        <begin position="269"/>
        <end position="315"/>
    </location>
</feature>
<dbReference type="EMBL" id="JADGIZ020000002">
    <property type="protein sequence ID" value="KAL2919869.1"/>
    <property type="molecule type" value="Genomic_DNA"/>
</dbReference>
<dbReference type="Proteomes" id="UP001527925">
    <property type="component" value="Unassembled WGS sequence"/>
</dbReference>
<feature type="compositionally biased region" description="Basic residues" evidence="1">
    <location>
        <begin position="213"/>
        <end position="228"/>
    </location>
</feature>
<accession>A0ABR4NK11</accession>
<feature type="compositionally biased region" description="Polar residues" evidence="1">
    <location>
        <begin position="290"/>
        <end position="304"/>
    </location>
</feature>
<feature type="region of interest" description="Disordered" evidence="1">
    <location>
        <begin position="213"/>
        <end position="245"/>
    </location>
</feature>
<reference evidence="2 3" key="1">
    <citation type="submission" date="2023-09" db="EMBL/GenBank/DDBJ databases">
        <title>Pangenome analysis of Batrachochytrium dendrobatidis and related Chytrids.</title>
        <authorList>
            <person name="Yacoub M.N."/>
            <person name="Stajich J.E."/>
            <person name="James T.Y."/>
        </authorList>
    </citation>
    <scope>NUCLEOTIDE SEQUENCE [LARGE SCALE GENOMIC DNA]</scope>
    <source>
        <strain evidence="2 3">JEL0888</strain>
    </source>
</reference>
<gene>
    <name evidence="2" type="ORF">HK105_200786</name>
</gene>
<feature type="compositionally biased region" description="Basic and acidic residues" evidence="1">
    <location>
        <begin position="357"/>
        <end position="366"/>
    </location>
</feature>